<protein>
    <submittedName>
        <fullName evidence="2">26013_t:CDS:1</fullName>
    </submittedName>
</protein>
<sequence length="504" mass="58004">DIPPLGGCAGKCEEIMECGHKCPLDCHIYPHENRVECWGPCMRKFPCGHECTRKCREPCGHCDQTISIDPPCGHSREVPCYLIKAPGKYRCTEKCTKKLKCGHQVIKRRLKRFKRFNIDKKGKDLRRFFLRRIMAPKKMSKFNAKIYPLSKTEFLSGESIENMTHLSSNNTPEIYSTKDKVLKNTNEIFKYPKQNEDLNWKQSFNISPVLTVFPESCSDNDDNITTTTNSYPVTPTTLTASPVPFSLVQNYDEDVTALSLKHENNNRPITPPLEKEQSKTKRRNKRTREEYLAKYKLPINGIATRTRNRTQNNVTVEQQGNEENFRNQVTLGYFLERAAPIPELYSGSFINDNLCRPIKRICIGGPNRPNTEDADKHNPNYPIPISKEEVRKRWTTDNQKIFLATYLCNGKDFTSIAQKTGKKSSEVVEYYYMFKHDKDFRAAKEMIRENHAYEEYLGSIEAEMKAIEKMAQSYAPKFAGKKKVSTNANMCAIFTCDEITIAVS</sequence>
<accession>A0A9N9I9T8</accession>
<dbReference type="EMBL" id="CAJVPY010011400">
    <property type="protein sequence ID" value="CAG8726689.1"/>
    <property type="molecule type" value="Genomic_DNA"/>
</dbReference>
<dbReference type="SUPFAM" id="SSF46689">
    <property type="entry name" value="Homeodomain-like"/>
    <property type="match status" value="1"/>
</dbReference>
<gene>
    <name evidence="2" type="ORF">DERYTH_LOCUS14773</name>
</gene>
<dbReference type="Proteomes" id="UP000789405">
    <property type="component" value="Unassembled WGS sequence"/>
</dbReference>
<feature type="non-terminal residue" evidence="2">
    <location>
        <position position="1"/>
    </location>
</feature>
<feature type="region of interest" description="Disordered" evidence="1">
    <location>
        <begin position="263"/>
        <end position="286"/>
    </location>
</feature>
<comment type="caution">
    <text evidence="2">The sequence shown here is derived from an EMBL/GenBank/DDBJ whole genome shotgun (WGS) entry which is preliminary data.</text>
</comment>
<feature type="non-terminal residue" evidence="2">
    <location>
        <position position="504"/>
    </location>
</feature>
<evidence type="ECO:0000313" key="3">
    <source>
        <dbReference type="Proteomes" id="UP000789405"/>
    </source>
</evidence>
<dbReference type="Gene3D" id="1.10.10.60">
    <property type="entry name" value="Homeodomain-like"/>
    <property type="match status" value="1"/>
</dbReference>
<evidence type="ECO:0000313" key="2">
    <source>
        <dbReference type="EMBL" id="CAG8726689.1"/>
    </source>
</evidence>
<evidence type="ECO:0000256" key="1">
    <source>
        <dbReference type="SAM" id="MobiDB-lite"/>
    </source>
</evidence>
<name>A0A9N9I9T8_9GLOM</name>
<reference evidence="2" key="1">
    <citation type="submission" date="2021-06" db="EMBL/GenBank/DDBJ databases">
        <authorList>
            <person name="Kallberg Y."/>
            <person name="Tangrot J."/>
            <person name="Rosling A."/>
        </authorList>
    </citation>
    <scope>NUCLEOTIDE SEQUENCE</scope>
    <source>
        <strain evidence="2">MA453B</strain>
    </source>
</reference>
<keyword evidence="3" id="KW-1185">Reference proteome</keyword>
<proteinExistence type="predicted"/>
<dbReference type="AlphaFoldDB" id="A0A9N9I9T8"/>
<dbReference type="OrthoDB" id="6147534at2759"/>
<organism evidence="2 3">
    <name type="scientific">Dentiscutata erythropus</name>
    <dbReference type="NCBI Taxonomy" id="1348616"/>
    <lineage>
        <taxon>Eukaryota</taxon>
        <taxon>Fungi</taxon>
        <taxon>Fungi incertae sedis</taxon>
        <taxon>Mucoromycota</taxon>
        <taxon>Glomeromycotina</taxon>
        <taxon>Glomeromycetes</taxon>
        <taxon>Diversisporales</taxon>
        <taxon>Gigasporaceae</taxon>
        <taxon>Dentiscutata</taxon>
    </lineage>
</organism>
<dbReference type="InterPro" id="IPR009057">
    <property type="entry name" value="Homeodomain-like_sf"/>
</dbReference>